<keyword evidence="3" id="KW-0233">DNA recombination</keyword>
<dbReference type="Proteomes" id="UP001230807">
    <property type="component" value="Unassembled WGS sequence"/>
</dbReference>
<dbReference type="PROSITE" id="PS00397">
    <property type="entry name" value="RECOMBINASES_1"/>
    <property type="match status" value="1"/>
</dbReference>
<evidence type="ECO:0000259" key="5">
    <source>
        <dbReference type="PROSITE" id="PS51736"/>
    </source>
</evidence>
<protein>
    <submittedName>
        <fullName evidence="7">Recombinase family protein</fullName>
    </submittedName>
</protein>
<dbReference type="Pfam" id="PF13408">
    <property type="entry name" value="Zn_ribbon_recom"/>
    <property type="match status" value="1"/>
</dbReference>
<feature type="domain" description="Resolvase/invertase-type recombinase catalytic" evidence="5">
    <location>
        <begin position="28"/>
        <end position="176"/>
    </location>
</feature>
<sequence length="565" mass="64796">MTNSLGNMILELQQSYSKKDFTSTTGKRAAIYARVSTVEQADEGYSIDAQLKILRQVCEEKGFELVEEFVDRGISGKDVVNRPGLQAMLQAVEERRLDIVLVWKMNRLSRKITDMLNIVDSLKLRNVEFYSHTDNIDTNTPQGSFQFHIMAAVSEFERKNIAENVKMGMIERAQSGRWNGGVVYGYDIIKVRDTMRKRGDTILEINPDEAEVVRRIFTLYNLGDGYKTIANLLNREGYKTKHKREHSINGIKTILTNPLYAGYIRYNVRQEWATKRRNNINPDPVLVKGIHDPIIDAETWKKTQELLKGRSYTPNRVHSGSYLLTGIMKCPQCGAGMVLSRTTNRRKNGEKRVLEYYACGQWKNKGSSVCSSNGVRIDKANPYVINRIRELLNDRSLLKGLIEAVNKNAKEGIQPLQKRHAHLTRRLESLERKREKTFGLYEDGMIKKVEVQKRLEASDFDIETTKNELSQIARKLREQDRLKVDTDVVESVLSNFMTLYDEALTVEQQKRLVRILVEEITIDASRQIETIQIKLNEEVIRFFSNKGGDDPDGSPPPFSLLLNIA</sequence>
<organism evidence="7 8">
    <name type="scientific">Exiguobacterium mexicanum</name>
    <dbReference type="NCBI Taxonomy" id="340146"/>
    <lineage>
        <taxon>Bacteria</taxon>
        <taxon>Bacillati</taxon>
        <taxon>Bacillota</taxon>
        <taxon>Bacilli</taxon>
        <taxon>Bacillales</taxon>
        <taxon>Bacillales Family XII. Incertae Sedis</taxon>
        <taxon>Exiguobacterium</taxon>
    </lineage>
</organism>
<dbReference type="EMBL" id="JASWER010000005">
    <property type="protein sequence ID" value="MDL5376808.1"/>
    <property type="molecule type" value="Genomic_DNA"/>
</dbReference>
<dbReference type="CDD" id="cd00338">
    <property type="entry name" value="Ser_Recombinase"/>
    <property type="match status" value="1"/>
</dbReference>
<dbReference type="SMART" id="SM00857">
    <property type="entry name" value="Resolvase"/>
    <property type="match status" value="1"/>
</dbReference>
<evidence type="ECO:0000313" key="8">
    <source>
        <dbReference type="Proteomes" id="UP001230807"/>
    </source>
</evidence>
<dbReference type="InterPro" id="IPR011109">
    <property type="entry name" value="DNA_bind_recombinase_dom"/>
</dbReference>
<dbReference type="PROSITE" id="PS51736">
    <property type="entry name" value="RECOMBINASES_3"/>
    <property type="match status" value="1"/>
</dbReference>
<dbReference type="InterPro" id="IPR006119">
    <property type="entry name" value="Resolv_N"/>
</dbReference>
<name>A0ABT7MNP8_9BACL</name>
<dbReference type="Gene3D" id="3.40.50.1390">
    <property type="entry name" value="Resolvase, N-terminal catalytic domain"/>
    <property type="match status" value="1"/>
</dbReference>
<keyword evidence="1" id="KW-0229">DNA integration</keyword>
<comment type="caution">
    <text evidence="7">The sequence shown here is derived from an EMBL/GenBank/DDBJ whole genome shotgun (WGS) entry which is preliminary data.</text>
</comment>
<dbReference type="RefSeq" id="WP_418508261.1">
    <property type="nucleotide sequence ID" value="NZ_CP183077.1"/>
</dbReference>
<evidence type="ECO:0000256" key="2">
    <source>
        <dbReference type="ARBA" id="ARBA00023125"/>
    </source>
</evidence>
<reference evidence="7 8" key="1">
    <citation type="submission" date="2023-06" db="EMBL/GenBank/DDBJ databases">
        <title>Influencing factors and mechanism of Cr(VI) reduction by facultative anaerobic Exiguobacterium sp. PY14.</title>
        <authorList>
            <person name="Zou L."/>
        </authorList>
    </citation>
    <scope>NUCLEOTIDE SEQUENCE [LARGE SCALE GENOMIC DNA]</scope>
    <source>
        <strain evidence="7 8">PY14</strain>
    </source>
</reference>
<evidence type="ECO:0000256" key="4">
    <source>
        <dbReference type="PROSITE-ProRule" id="PRU10137"/>
    </source>
</evidence>
<keyword evidence="2" id="KW-0238">DNA-binding</keyword>
<feature type="domain" description="Recombinase" evidence="6">
    <location>
        <begin position="183"/>
        <end position="313"/>
    </location>
</feature>
<proteinExistence type="predicted"/>
<evidence type="ECO:0000313" key="7">
    <source>
        <dbReference type="EMBL" id="MDL5376808.1"/>
    </source>
</evidence>
<dbReference type="Gene3D" id="3.90.1750.20">
    <property type="entry name" value="Putative Large Serine Recombinase, Chain B, Domain 2"/>
    <property type="match status" value="1"/>
</dbReference>
<evidence type="ECO:0000259" key="6">
    <source>
        <dbReference type="PROSITE" id="PS51737"/>
    </source>
</evidence>
<dbReference type="InterPro" id="IPR025827">
    <property type="entry name" value="Zn_ribbon_recom_dom"/>
</dbReference>
<dbReference type="InterPro" id="IPR050639">
    <property type="entry name" value="SSR_resolvase"/>
</dbReference>
<evidence type="ECO:0000256" key="1">
    <source>
        <dbReference type="ARBA" id="ARBA00022908"/>
    </source>
</evidence>
<dbReference type="InterPro" id="IPR038109">
    <property type="entry name" value="DNA_bind_recomb_sf"/>
</dbReference>
<feature type="active site" description="O-(5'-phospho-DNA)-serine intermediate" evidence="4">
    <location>
        <position position="36"/>
    </location>
</feature>
<accession>A0ABT7MNP8</accession>
<keyword evidence="8" id="KW-1185">Reference proteome</keyword>
<dbReference type="PANTHER" id="PTHR30461">
    <property type="entry name" value="DNA-INVERTASE FROM LAMBDOID PROPHAGE"/>
    <property type="match status" value="1"/>
</dbReference>
<dbReference type="PROSITE" id="PS51737">
    <property type="entry name" value="RECOMBINASE_DNA_BIND"/>
    <property type="match status" value="1"/>
</dbReference>
<dbReference type="InterPro" id="IPR036162">
    <property type="entry name" value="Resolvase-like_N_sf"/>
</dbReference>
<dbReference type="InterPro" id="IPR006118">
    <property type="entry name" value="Recombinase_CS"/>
</dbReference>
<gene>
    <name evidence="7" type="ORF">QR695_07280</name>
</gene>
<dbReference type="PANTHER" id="PTHR30461:SF23">
    <property type="entry name" value="DNA RECOMBINASE-RELATED"/>
    <property type="match status" value="1"/>
</dbReference>
<evidence type="ECO:0000256" key="3">
    <source>
        <dbReference type="ARBA" id="ARBA00023172"/>
    </source>
</evidence>
<dbReference type="Pfam" id="PF07508">
    <property type="entry name" value="Recombinase"/>
    <property type="match status" value="1"/>
</dbReference>
<dbReference type="Pfam" id="PF00239">
    <property type="entry name" value="Resolvase"/>
    <property type="match status" value="1"/>
</dbReference>
<dbReference type="SUPFAM" id="SSF53041">
    <property type="entry name" value="Resolvase-like"/>
    <property type="match status" value="1"/>
</dbReference>